<dbReference type="EMBL" id="CAJOBR010002555">
    <property type="protein sequence ID" value="CAF4689621.1"/>
    <property type="molecule type" value="Genomic_DNA"/>
</dbReference>
<dbReference type="Proteomes" id="UP000663848">
    <property type="component" value="Unassembled WGS sequence"/>
</dbReference>
<feature type="domain" description="Helix-turn-helix" evidence="3">
    <location>
        <begin position="960"/>
        <end position="1016"/>
    </location>
</feature>
<feature type="coiled-coil region" evidence="1">
    <location>
        <begin position="254"/>
        <end position="288"/>
    </location>
</feature>
<accession>A0A817MVN6</accession>
<evidence type="ECO:0000313" key="8">
    <source>
        <dbReference type="EMBL" id="CAF4492541.1"/>
    </source>
</evidence>
<evidence type="ECO:0000313" key="5">
    <source>
        <dbReference type="EMBL" id="CAF3240313.1"/>
    </source>
</evidence>
<dbReference type="PANTHER" id="PTHR21301:SF12">
    <property type="match status" value="1"/>
</dbReference>
<protein>
    <recommendedName>
        <fullName evidence="3">Helix-turn-helix domain-containing protein</fullName>
    </recommendedName>
</protein>
<dbReference type="InterPro" id="IPR058912">
    <property type="entry name" value="HTH_animal"/>
</dbReference>
<dbReference type="Proteomes" id="UP000663873">
    <property type="component" value="Unassembled WGS sequence"/>
</dbReference>
<dbReference type="Proteomes" id="UP000663825">
    <property type="component" value="Unassembled WGS sequence"/>
</dbReference>
<dbReference type="EMBL" id="CAJNXB010000655">
    <property type="protein sequence ID" value="CAF3078856.1"/>
    <property type="molecule type" value="Genomic_DNA"/>
</dbReference>
<name>A0A817MVN6_9BILA</name>
<comment type="caution">
    <text evidence="4">The sequence shown here is derived from an EMBL/GenBank/DDBJ whole genome shotgun (WGS) entry which is preliminary data.</text>
</comment>
<dbReference type="EMBL" id="CAJOBP010002407">
    <property type="protein sequence ID" value="CAF4353085.1"/>
    <property type="molecule type" value="Genomic_DNA"/>
</dbReference>
<feature type="region of interest" description="Disordered" evidence="2">
    <location>
        <begin position="85"/>
        <end position="120"/>
    </location>
</feature>
<organism evidence="4 10">
    <name type="scientific">Rotaria socialis</name>
    <dbReference type="NCBI Taxonomy" id="392032"/>
    <lineage>
        <taxon>Eukaryota</taxon>
        <taxon>Metazoa</taxon>
        <taxon>Spiralia</taxon>
        <taxon>Gnathifera</taxon>
        <taxon>Rotifera</taxon>
        <taxon>Eurotatoria</taxon>
        <taxon>Bdelloidea</taxon>
        <taxon>Philodinida</taxon>
        <taxon>Philodinidae</taxon>
        <taxon>Rotaria</taxon>
    </lineage>
</organism>
<keyword evidence="1" id="KW-0175">Coiled coil</keyword>
<dbReference type="Proteomes" id="UP000663833">
    <property type="component" value="Unassembled WGS sequence"/>
</dbReference>
<evidence type="ECO:0000313" key="9">
    <source>
        <dbReference type="EMBL" id="CAF4689621.1"/>
    </source>
</evidence>
<evidence type="ECO:0000313" key="11">
    <source>
        <dbReference type="Proteomes" id="UP000663873"/>
    </source>
</evidence>
<dbReference type="EMBL" id="CAJOBO010003435">
    <property type="protein sequence ID" value="CAF4492541.1"/>
    <property type="molecule type" value="Genomic_DNA"/>
</dbReference>
<dbReference type="Proteomes" id="UP000663872">
    <property type="component" value="Unassembled WGS sequence"/>
</dbReference>
<dbReference type="Pfam" id="PF26215">
    <property type="entry name" value="HTH_animal"/>
    <property type="match status" value="1"/>
</dbReference>
<dbReference type="OrthoDB" id="10018615at2759"/>
<gene>
    <name evidence="6" type="ORF">GRG538_LOCUS14812</name>
    <name evidence="8" type="ORF">HFQ381_LOCUS27140</name>
    <name evidence="5" type="ORF">LUA448_LOCUS4234</name>
    <name evidence="9" type="ORF">QYT958_LOCUS17120</name>
    <name evidence="4" type="ORF">TIS948_LOCUS5537</name>
    <name evidence="7" type="ORF">UJA718_LOCUS15932</name>
</gene>
<evidence type="ECO:0000256" key="1">
    <source>
        <dbReference type="SAM" id="Coils"/>
    </source>
</evidence>
<reference evidence="4" key="1">
    <citation type="submission" date="2021-02" db="EMBL/GenBank/DDBJ databases">
        <authorList>
            <person name="Nowell W R."/>
        </authorList>
    </citation>
    <scope>NUCLEOTIDE SEQUENCE</scope>
</reference>
<keyword evidence="11" id="KW-1185">Reference proteome</keyword>
<evidence type="ECO:0000256" key="2">
    <source>
        <dbReference type="SAM" id="MobiDB-lite"/>
    </source>
</evidence>
<evidence type="ECO:0000313" key="6">
    <source>
        <dbReference type="EMBL" id="CAF3459284.1"/>
    </source>
</evidence>
<dbReference type="AlphaFoldDB" id="A0A817MVN6"/>
<dbReference type="Proteomes" id="UP000663851">
    <property type="component" value="Unassembled WGS sequence"/>
</dbReference>
<dbReference type="EMBL" id="CAJNYT010002274">
    <property type="protein sequence ID" value="CAF3459284.1"/>
    <property type="molecule type" value="Genomic_DNA"/>
</dbReference>
<dbReference type="EMBL" id="CAJNYD010000272">
    <property type="protein sequence ID" value="CAF3240313.1"/>
    <property type="molecule type" value="Genomic_DNA"/>
</dbReference>
<evidence type="ECO:0000313" key="4">
    <source>
        <dbReference type="EMBL" id="CAF3078856.1"/>
    </source>
</evidence>
<sequence length="1133" mass="134556">MNTTNQSLNEDIYTELSDSIFDIMDENDDELEYTTDELNRYYLEDSHLYSWIDNEETIENDFIYDFNDVLPLQEQEVLSQRLSQLSTNHDNDEPTTAKLNKRSRLSSMTSDDHPTTIKKPKINCDHNDNKDQYEKIDENENEIPKYLLLTNPLFIRMIENIIDTASSSLEIAELQKCAIYMHHIKTLQLKKQISTTYLLSGTGQLGSSEFELVPVDRRVWPIQVKNVLIEQQKNLNSTTTMKINHDQDVHATYEALVRQRLKETDEKIDSYQKQLDEIKNHFMESNSNIEIVLDHYVQQYGIKILQLKFNLKKALIKYDYDTEILERQYKQQKPNEYQIQIAQHLYEKRTEAEKAKRTLKELKYRIFYNRPLLSLDSTENSMAKANHTSTTTINSETNQQQSWLNTNEKKIERKKMNLMAMYIAKAENQFYQCQKIFDDELSKMWQNHRNLVKNQGMTTTLIHLIERRLTLITEKFRQIYNYRFDYYLQNDQQQQQQSIGFSSSLIIDTTHHTLTKKEIQLLNRGPSYVPPYQLSISSSMTTNDEIIKRKYAPLKHQLAILFSKYHINIAISMDIEQKINEQFKNLFSSSLPSTLRQRAQYEKHLVQSIHRSLLKNNLILRRTADNMNSFYLGNLQNFQTKAKQYLSNSDSFQLIMTLNETNQQESLHDKFHGMIESINFALKILKHRKAIDPHTITRLLLDPTKIQLSDMDFLCDISHENELQLVPLLPYLNTLTSKIGEYLNRLLRPFADRIMKTTRFHHDIDFIQKLNHYACTQRRLTTTTLFCTIKISNFYYLDSHANIIDWIGYFLQDNLGTNKLEQISIMTIKNLLQLFLYNNIFRYHEHIYTFTKGSPTTMPITDTLSNIYLFQWQTKLLRIIKQNDGFFGRCKDELFFTWNSSSNELHDLLQSIKIQYPNVYFHTSIGSMVNYLNLFVANRKGQLYTRANRDTTLKSKTYTLPYVTGHPKLMYSIWFRSALIRAACCCSLVNDFQQERIYLELSLLVNGYSLEFVEHHVEHFFDYFHAYNMRYLMDQMIYETFRQHWFDFITMKNESQEMTQQIDDNGHLIRLNYLYEQGPRCQFNQEFYQLWSSYFKNHSRLSEEKSKVILTTKHVHSLNVLLAQSKLYHQGQV</sequence>
<evidence type="ECO:0000259" key="3">
    <source>
        <dbReference type="Pfam" id="PF26215"/>
    </source>
</evidence>
<proteinExistence type="predicted"/>
<dbReference type="PANTHER" id="PTHR21301">
    <property type="entry name" value="REVERSE TRANSCRIPTASE"/>
    <property type="match status" value="1"/>
</dbReference>
<evidence type="ECO:0000313" key="10">
    <source>
        <dbReference type="Proteomes" id="UP000663825"/>
    </source>
</evidence>
<evidence type="ECO:0000313" key="7">
    <source>
        <dbReference type="EMBL" id="CAF4353085.1"/>
    </source>
</evidence>